<gene>
    <name evidence="4" type="ORF">COLO4_19066</name>
</gene>
<dbReference type="STRING" id="93759.A0A1R3J6T9"/>
<dbReference type="InterPro" id="IPR025749">
    <property type="entry name" value="Sphingomyelin_synth-like_dom"/>
</dbReference>
<keyword evidence="2" id="KW-1133">Transmembrane helix</keyword>
<feature type="transmembrane region" description="Helical" evidence="2">
    <location>
        <begin position="1044"/>
        <end position="1061"/>
    </location>
</feature>
<keyword evidence="2" id="KW-0472">Membrane</keyword>
<dbReference type="Pfam" id="PF12043">
    <property type="entry name" value="DUF3527"/>
    <property type="match status" value="2"/>
</dbReference>
<protein>
    <recommendedName>
        <fullName evidence="3">Sphingomyelin synthase-like domain-containing protein</fullName>
    </recommendedName>
</protein>
<accession>A0A1R3J6T9</accession>
<dbReference type="InterPro" id="IPR021916">
    <property type="entry name" value="DUF3527"/>
</dbReference>
<feature type="region of interest" description="Disordered" evidence="1">
    <location>
        <begin position="1"/>
        <end position="58"/>
    </location>
</feature>
<evidence type="ECO:0000313" key="5">
    <source>
        <dbReference type="Proteomes" id="UP000187203"/>
    </source>
</evidence>
<organism evidence="4 5">
    <name type="scientific">Corchorus olitorius</name>
    <dbReference type="NCBI Taxonomy" id="93759"/>
    <lineage>
        <taxon>Eukaryota</taxon>
        <taxon>Viridiplantae</taxon>
        <taxon>Streptophyta</taxon>
        <taxon>Embryophyta</taxon>
        <taxon>Tracheophyta</taxon>
        <taxon>Spermatophyta</taxon>
        <taxon>Magnoliopsida</taxon>
        <taxon>eudicotyledons</taxon>
        <taxon>Gunneridae</taxon>
        <taxon>Pentapetalae</taxon>
        <taxon>rosids</taxon>
        <taxon>malvids</taxon>
        <taxon>Malvales</taxon>
        <taxon>Malvaceae</taxon>
        <taxon>Grewioideae</taxon>
        <taxon>Apeibeae</taxon>
        <taxon>Corchorus</taxon>
    </lineage>
</organism>
<feature type="transmembrane region" description="Helical" evidence="2">
    <location>
        <begin position="1073"/>
        <end position="1092"/>
    </location>
</feature>
<feature type="region of interest" description="Disordered" evidence="1">
    <location>
        <begin position="107"/>
        <end position="150"/>
    </location>
</feature>
<feature type="compositionally biased region" description="Polar residues" evidence="1">
    <location>
        <begin position="489"/>
        <end position="513"/>
    </location>
</feature>
<proteinExistence type="predicted"/>
<name>A0A1R3J6T9_9ROSI</name>
<sequence>MLPQASQRTNLQGRSKHEKPNLSYSDLHPEITKGGTDVSPESSGKHQKQHAKMKANEEEELVKYMSNLPSYLERRAKPQEKLLNVGVLEWGRLEKWQYSHKQILHRSSISSLSSSNTSSSFSTDESSAHSSGGRSCSPARQRSRRPSLQSHLISVPAEGHLSFSKPFRESVGKFQDLKVARSNTFNVQGRCIREESLSKNNPEIKLDQFKRREMYSKIDSESVTVPHGVKDKVASCDKMKMKNQFGECMKKAEKFQEVFPKGANKDATGKRREMYSKIGSNSVPVPHGVKDKVASCDTMKMKNQVSQCMKKAEKFQEVIPKGANQDASGKRNTVVLLLPRDLPKSDQSGAANLSELTTKPCQREAETCQSNYPKTFKEAYHSEFISNLHHSGPLPCELDGGKHLRIQATGSIDANSNDLSSERSRSVPRAAKIESDSSRSGTIEERKLNSTPTKYAANEAYKGLDPKVSKPEKVRSTSPFRRFSFSISKTSRTSGSKEGSSIPQVSSTCSSGKTESEPVASSVETSCGDKLNAKGRARSSPLRRLLDPLLKPKAVNCRNFTNQLQDSILTESACKSSEGQRHSTVTSESAKVRSDTITHSAINVNDSSQNKKYGSSAIQALLRVQVKNGLPLFTFAVDNESNILAATVKMLSASGKGDYGCIYTFFAIQEVRKKNGRWLNQGGKGKGQDYVPNVVAQMKVSGSEISHLSRPNHVDQFSIREFVLLTLDLGQGNGQASDFQPNDEQAAIVVKIPKKNGRSSIRDGYLIDKRNHLPQSALKERLPEVKLESDSRKRCPFVDSQDFSATVILPSGIHSLPNKGEPSSLIQRWKSGGACDCGGWDLGCELRILSNRSQLNQQCRSLKSSSVSNQFELFFQGGLQDKPFFSLAPFKDGIYSVEFNSSLSLMQAFSICIAIWDSSKHYELSESVTSSEERTLGETILNDRISAPNPIEGESAARYVSYPPHSPVGRGQVPLSFVSLYFDSVYFSTTEATSAVVVPSKLPTDDKLWRKFCTEAFIEISLLAENWKLILAGLVFQELGQDNFYVSETLFTFIFGSFVLWTLHPFVFQNKRIYTVLIWCRILAYLVVSQFLRVVTFYSTQLPGPNYHCREGSKLARLPPPQSVAEVFLINFPRGVVYGCGDLIFSSHMIFTLVFVRTYQKYGTRRCIKQFAWLLAVVQSLLIIASRKHYTVDVVVAWYTVNLVLFFLDRKLPELPDRSSGSTTPPLLPLSTRNKDGKNKEENQKLLNGNSSATTISISAQAEDSSMLEVGLVKKSMEIDPMFILEFEDQCKLIGERFTVAMDIGTLIFWSTVRRLRSM</sequence>
<feature type="compositionally biased region" description="Basic and acidic residues" evidence="1">
    <location>
        <begin position="420"/>
        <end position="448"/>
    </location>
</feature>
<feature type="region of interest" description="Disordered" evidence="1">
    <location>
        <begin position="1217"/>
        <end position="1246"/>
    </location>
</feature>
<feature type="region of interest" description="Disordered" evidence="1">
    <location>
        <begin position="413"/>
        <end position="455"/>
    </location>
</feature>
<feature type="transmembrane region" description="Helical" evidence="2">
    <location>
        <begin position="1136"/>
        <end position="1156"/>
    </location>
</feature>
<dbReference type="PANTHER" id="PTHR31390">
    <property type="entry name" value="EXPRESSED PROTEIN"/>
    <property type="match status" value="1"/>
</dbReference>
<feature type="compositionally biased region" description="Polar residues" evidence="1">
    <location>
        <begin position="345"/>
        <end position="360"/>
    </location>
</feature>
<dbReference type="EMBL" id="AWUE01016544">
    <property type="protein sequence ID" value="OMO90559.1"/>
    <property type="molecule type" value="Genomic_DNA"/>
</dbReference>
<feature type="compositionally biased region" description="Basic and acidic residues" evidence="1">
    <location>
        <begin position="1233"/>
        <end position="1244"/>
    </location>
</feature>
<feature type="compositionally biased region" description="Low complexity" evidence="1">
    <location>
        <begin position="107"/>
        <end position="137"/>
    </location>
</feature>
<evidence type="ECO:0000256" key="2">
    <source>
        <dbReference type="SAM" id="Phobius"/>
    </source>
</evidence>
<reference evidence="5" key="1">
    <citation type="submission" date="2013-09" db="EMBL/GenBank/DDBJ databases">
        <title>Corchorus olitorius genome sequencing.</title>
        <authorList>
            <person name="Alam M."/>
            <person name="Haque M.S."/>
            <person name="Islam M.S."/>
            <person name="Emdad E.M."/>
            <person name="Islam M.M."/>
            <person name="Ahmed B."/>
            <person name="Halim A."/>
            <person name="Hossen Q.M.M."/>
            <person name="Hossain M.Z."/>
            <person name="Ahmed R."/>
            <person name="Khan M.M."/>
            <person name="Islam R."/>
            <person name="Rashid M.M."/>
            <person name="Khan S.A."/>
            <person name="Rahman M.S."/>
            <person name="Alam M."/>
            <person name="Yahiya A.S."/>
            <person name="Khan M.S."/>
            <person name="Azam M.S."/>
            <person name="Haque T."/>
            <person name="Lashkar M.Z.H."/>
            <person name="Akhand A.I."/>
            <person name="Morshed G."/>
            <person name="Roy S."/>
            <person name="Uddin K.S."/>
            <person name="Rabeya T."/>
            <person name="Hossain A.S."/>
            <person name="Chowdhury A."/>
            <person name="Snigdha A.R."/>
            <person name="Mortoza M.S."/>
            <person name="Matin S.A."/>
            <person name="Hoque S.M.E."/>
            <person name="Islam M.K."/>
            <person name="Roy D.K."/>
            <person name="Haider R."/>
            <person name="Moosa M.M."/>
            <person name="Elias S.M."/>
            <person name="Hasan A.M."/>
            <person name="Jahan S."/>
            <person name="Shafiuddin M."/>
            <person name="Mahmood N."/>
            <person name="Shommy N.S."/>
        </authorList>
    </citation>
    <scope>NUCLEOTIDE SEQUENCE [LARGE SCALE GENOMIC DNA]</scope>
    <source>
        <strain evidence="5">cv. O-4</strain>
    </source>
</reference>
<dbReference type="Pfam" id="PF14360">
    <property type="entry name" value="PAP2_C"/>
    <property type="match status" value="1"/>
</dbReference>
<feature type="domain" description="Sphingomyelin synthase-like" evidence="3">
    <location>
        <begin position="1139"/>
        <end position="1207"/>
    </location>
</feature>
<feature type="region of interest" description="Disordered" evidence="1">
    <location>
        <begin position="488"/>
        <end position="539"/>
    </location>
</feature>
<feature type="compositionally biased region" description="Polar residues" evidence="1">
    <location>
        <begin position="1"/>
        <end position="13"/>
    </location>
</feature>
<feature type="region of interest" description="Disordered" evidence="1">
    <location>
        <begin position="343"/>
        <end position="366"/>
    </location>
</feature>
<keyword evidence="2" id="KW-0812">Transmembrane</keyword>
<dbReference type="OrthoDB" id="1898655at2759"/>
<keyword evidence="5" id="KW-1185">Reference proteome</keyword>
<comment type="caution">
    <text evidence="4">The sequence shown here is derived from an EMBL/GenBank/DDBJ whole genome shotgun (WGS) entry which is preliminary data.</text>
</comment>
<evidence type="ECO:0000313" key="4">
    <source>
        <dbReference type="EMBL" id="OMO90559.1"/>
    </source>
</evidence>
<evidence type="ECO:0000256" key="1">
    <source>
        <dbReference type="SAM" id="MobiDB-lite"/>
    </source>
</evidence>
<dbReference type="PANTHER" id="PTHR31390:SF4">
    <property type="entry name" value="DUF3527 DOMAIN-CONTAINING PROTEIN"/>
    <property type="match status" value="1"/>
</dbReference>
<dbReference type="Proteomes" id="UP000187203">
    <property type="component" value="Unassembled WGS sequence"/>
</dbReference>
<evidence type="ECO:0000259" key="3">
    <source>
        <dbReference type="Pfam" id="PF14360"/>
    </source>
</evidence>